<dbReference type="Proteomes" id="UP001141552">
    <property type="component" value="Unassembled WGS sequence"/>
</dbReference>
<gene>
    <name evidence="2" type="ORF">Tsubulata_049767</name>
</gene>
<reference evidence="2" key="1">
    <citation type="submission" date="2022-02" db="EMBL/GenBank/DDBJ databases">
        <authorList>
            <person name="Henning P.M."/>
            <person name="McCubbin A.G."/>
            <person name="Shore J.S."/>
        </authorList>
    </citation>
    <scope>NUCLEOTIDE SEQUENCE</scope>
    <source>
        <strain evidence="2">F60SS</strain>
        <tissue evidence="2">Leaves</tissue>
    </source>
</reference>
<accession>A0A9Q0F913</accession>
<evidence type="ECO:0000313" key="2">
    <source>
        <dbReference type="EMBL" id="KAJ4826027.1"/>
    </source>
</evidence>
<feature type="region of interest" description="Disordered" evidence="1">
    <location>
        <begin position="217"/>
        <end position="236"/>
    </location>
</feature>
<keyword evidence="3" id="KW-1185">Reference proteome</keyword>
<dbReference type="AlphaFoldDB" id="A0A9Q0F913"/>
<evidence type="ECO:0000313" key="3">
    <source>
        <dbReference type="Proteomes" id="UP001141552"/>
    </source>
</evidence>
<sequence>MLHSKRSPTLISCNLMFLSQTLKPIPSQIYIPKNASPQWFEHCITLVLKNPIPIPSLNAIIHANVEKALSIIPLGGMTYLIRIQSVEEMHVLLSNLPRALTQICSEIRQWKEDDCAFNRLCWVLLRAIPPCVRHDDFIGAIADSVGCMVDCSQETRNQSRMDVAEILILTTDFGCINRTLSVSIGVMETQYDPLDWEWSSSFLACIGGVAGLGNSHYDRNPVTGPSPNHQRGSHATLGLTHTQSGKAAISHSQNPSQDPSQDPLI</sequence>
<feature type="region of interest" description="Disordered" evidence="1">
    <location>
        <begin position="241"/>
        <end position="265"/>
    </location>
</feature>
<dbReference type="EMBL" id="JAKUCV010006759">
    <property type="protein sequence ID" value="KAJ4826027.1"/>
    <property type="molecule type" value="Genomic_DNA"/>
</dbReference>
<comment type="caution">
    <text evidence="2">The sequence shown here is derived from an EMBL/GenBank/DDBJ whole genome shotgun (WGS) entry which is preliminary data.</text>
</comment>
<proteinExistence type="predicted"/>
<protein>
    <submittedName>
        <fullName evidence="2">Uncharacterized protein</fullName>
    </submittedName>
</protein>
<organism evidence="2 3">
    <name type="scientific">Turnera subulata</name>
    <dbReference type="NCBI Taxonomy" id="218843"/>
    <lineage>
        <taxon>Eukaryota</taxon>
        <taxon>Viridiplantae</taxon>
        <taxon>Streptophyta</taxon>
        <taxon>Embryophyta</taxon>
        <taxon>Tracheophyta</taxon>
        <taxon>Spermatophyta</taxon>
        <taxon>Magnoliopsida</taxon>
        <taxon>eudicotyledons</taxon>
        <taxon>Gunneridae</taxon>
        <taxon>Pentapetalae</taxon>
        <taxon>rosids</taxon>
        <taxon>fabids</taxon>
        <taxon>Malpighiales</taxon>
        <taxon>Passifloraceae</taxon>
        <taxon>Turnera</taxon>
    </lineage>
</organism>
<reference evidence="2" key="2">
    <citation type="journal article" date="2023" name="Plants (Basel)">
        <title>Annotation of the Turnera subulata (Passifloraceae) Draft Genome Reveals the S-Locus Evolved after the Divergence of Turneroideae from Passifloroideae in a Stepwise Manner.</title>
        <authorList>
            <person name="Henning P.M."/>
            <person name="Roalson E.H."/>
            <person name="Mir W."/>
            <person name="McCubbin A.G."/>
            <person name="Shore J.S."/>
        </authorList>
    </citation>
    <scope>NUCLEOTIDE SEQUENCE</scope>
    <source>
        <strain evidence="2">F60SS</strain>
    </source>
</reference>
<evidence type="ECO:0000256" key="1">
    <source>
        <dbReference type="SAM" id="MobiDB-lite"/>
    </source>
</evidence>
<name>A0A9Q0F913_9ROSI</name>